<dbReference type="GeneID" id="136820929"/>
<comment type="similarity">
    <text evidence="1">Belongs to the dynein light chain Tctex-type family.</text>
</comment>
<accession>A0A7M5V1N1</accession>
<proteinExistence type="inferred from homology"/>
<dbReference type="Pfam" id="PF03645">
    <property type="entry name" value="Tctex-1"/>
    <property type="match status" value="1"/>
</dbReference>
<dbReference type="GO" id="GO:0005868">
    <property type="term" value="C:cytoplasmic dynein complex"/>
    <property type="evidence" value="ECO:0007669"/>
    <property type="project" value="TreeGrafter"/>
</dbReference>
<dbReference type="FunFam" id="3.30.1140.40:FF:000003">
    <property type="entry name" value="tctex1 domain-containing protein 2"/>
    <property type="match status" value="1"/>
</dbReference>
<dbReference type="PANTHER" id="PTHR21255">
    <property type="entry name" value="T-COMPLEX-ASSOCIATED-TESTIS-EXPRESSED 1/ DYNEIN LIGHT CHAIN"/>
    <property type="match status" value="1"/>
</dbReference>
<dbReference type="GO" id="GO:0007018">
    <property type="term" value="P:microtubule-based movement"/>
    <property type="evidence" value="ECO:0007669"/>
    <property type="project" value="TreeGrafter"/>
</dbReference>
<evidence type="ECO:0000313" key="3">
    <source>
        <dbReference type="Proteomes" id="UP000594262"/>
    </source>
</evidence>
<dbReference type="GO" id="GO:0005737">
    <property type="term" value="C:cytoplasm"/>
    <property type="evidence" value="ECO:0007669"/>
    <property type="project" value="TreeGrafter"/>
</dbReference>
<dbReference type="GO" id="GO:0045505">
    <property type="term" value="F:dynein intermediate chain binding"/>
    <property type="evidence" value="ECO:0007669"/>
    <property type="project" value="TreeGrafter"/>
</dbReference>
<dbReference type="EnsemblMetazoa" id="CLYHEMT004794.1">
    <property type="protein sequence ID" value="CLYHEMP004794.1"/>
    <property type="gene ID" value="CLYHEMG004794"/>
</dbReference>
<protein>
    <submittedName>
        <fullName evidence="2">Uncharacterized protein</fullName>
    </submittedName>
</protein>
<organism evidence="2 3">
    <name type="scientific">Clytia hemisphaerica</name>
    <dbReference type="NCBI Taxonomy" id="252671"/>
    <lineage>
        <taxon>Eukaryota</taxon>
        <taxon>Metazoa</taxon>
        <taxon>Cnidaria</taxon>
        <taxon>Hydrozoa</taxon>
        <taxon>Hydroidolina</taxon>
        <taxon>Leptothecata</taxon>
        <taxon>Obeliida</taxon>
        <taxon>Clytiidae</taxon>
        <taxon>Clytia</taxon>
    </lineage>
</organism>
<dbReference type="Gene3D" id="3.30.1140.40">
    <property type="entry name" value="Tctex-1"/>
    <property type="match status" value="1"/>
</dbReference>
<dbReference type="OrthoDB" id="10260741at2759"/>
<reference evidence="2" key="1">
    <citation type="submission" date="2021-01" db="UniProtKB">
        <authorList>
            <consortium name="EnsemblMetazoa"/>
        </authorList>
    </citation>
    <scope>IDENTIFICATION</scope>
</reference>
<dbReference type="PANTHER" id="PTHR21255:SF7">
    <property type="entry name" value="DYNEIN LIGHT CHAIN TCTEX-TYPE PROTEIN 2B"/>
    <property type="match status" value="1"/>
</dbReference>
<dbReference type="RefSeq" id="XP_066933266.1">
    <property type="nucleotide sequence ID" value="XM_067077165.1"/>
</dbReference>
<evidence type="ECO:0000313" key="2">
    <source>
        <dbReference type="EnsemblMetazoa" id="CLYHEMP004794.1"/>
    </source>
</evidence>
<keyword evidence="3" id="KW-1185">Reference proteome</keyword>
<dbReference type="InterPro" id="IPR038586">
    <property type="entry name" value="Tctex-1-like_sf"/>
</dbReference>
<evidence type="ECO:0000256" key="1">
    <source>
        <dbReference type="ARBA" id="ARBA00005361"/>
    </source>
</evidence>
<dbReference type="InterPro" id="IPR005334">
    <property type="entry name" value="Tctex-1-like"/>
</dbReference>
<dbReference type="CDD" id="cd21459">
    <property type="entry name" value="DLC-like_TCTEX1D2"/>
    <property type="match status" value="1"/>
</dbReference>
<sequence length="127" mass="14779">MASVDVESNQENSYVIRPNFKNKFRVELVKSTIQEVLNEELSSKQYDAEETTKWSKEISETIKEKLKTLEYDRYKFIVQVVIGEQRGEGVKVAARCLWDSDTDNYAQAIYSNETLFCVAVAYGVYYY</sequence>
<name>A0A7M5V1N1_9CNID</name>
<dbReference type="Proteomes" id="UP000594262">
    <property type="component" value="Unplaced"/>
</dbReference>
<dbReference type="AlphaFoldDB" id="A0A7M5V1N1"/>